<feature type="domain" description="RNA polymerase sigma-70 region 2" evidence="2">
    <location>
        <begin position="8"/>
        <end position="71"/>
    </location>
</feature>
<evidence type="ECO:0000259" key="2">
    <source>
        <dbReference type="Pfam" id="PF04542"/>
    </source>
</evidence>
<dbReference type="SUPFAM" id="SSF88659">
    <property type="entry name" value="Sigma3 and sigma4 domains of RNA polymerase sigma factors"/>
    <property type="match status" value="1"/>
</dbReference>
<dbReference type="Gene3D" id="1.10.10.10">
    <property type="entry name" value="Winged helix-like DNA-binding domain superfamily/Winged helix DNA-binding domain"/>
    <property type="match status" value="1"/>
</dbReference>
<sequence>MTEWEHAYTEHRQLLLSIAYRMLGSYTDAEDIVQDAFVALQRVREEDILSVKAYLIKTVTHRCLNLLKSSRKQREVYTGPWLPEPDIELEANNPEEQIIRKEKVSYALLVMLQQLSPVERAIFLLREVLDYDYAQIAEMMDKSETNCRKIVSRAKHKVNQDQLNTASTAEQNSEPFVHAFLNGVKTGDFAGLIQLLTEQAALISDGGGKVRAALYPILGKDRIQAFLEGIQGKGSFEGELLEVRINGDYGVLIVKEGKPSMAICFGAATESHRLQDIYFILNPDKLGRFRNQ</sequence>
<name>A0ABW3UWM6_9BACL</name>
<feature type="domain" description="RNA polymerase sigma factor 70 region 4 type 2" evidence="3">
    <location>
        <begin position="107"/>
        <end position="156"/>
    </location>
</feature>
<evidence type="ECO:0000313" key="4">
    <source>
        <dbReference type="EMBL" id="MFD1225118.1"/>
    </source>
</evidence>
<dbReference type="Pfam" id="PF08281">
    <property type="entry name" value="Sigma70_r4_2"/>
    <property type="match status" value="1"/>
</dbReference>
<dbReference type="InterPro" id="IPR013324">
    <property type="entry name" value="RNA_pol_sigma_r3/r4-like"/>
</dbReference>
<dbReference type="NCBIfam" id="TIGR02937">
    <property type="entry name" value="sigma70-ECF"/>
    <property type="match status" value="1"/>
</dbReference>
<evidence type="ECO:0000313" key="5">
    <source>
        <dbReference type="Proteomes" id="UP001597180"/>
    </source>
</evidence>
<dbReference type="NCBIfam" id="NF007214">
    <property type="entry name" value="PRK09636.1"/>
    <property type="match status" value="1"/>
</dbReference>
<dbReference type="InterPro" id="IPR013249">
    <property type="entry name" value="RNA_pol_sigma70_r4_t2"/>
</dbReference>
<dbReference type="SUPFAM" id="SSF54427">
    <property type="entry name" value="NTF2-like"/>
    <property type="match status" value="1"/>
</dbReference>
<dbReference type="Pfam" id="PF04542">
    <property type="entry name" value="Sigma70_r2"/>
    <property type="match status" value="1"/>
</dbReference>
<dbReference type="EMBL" id="JBHTLU010000056">
    <property type="protein sequence ID" value="MFD1225118.1"/>
    <property type="molecule type" value="Genomic_DNA"/>
</dbReference>
<evidence type="ECO:0000259" key="3">
    <source>
        <dbReference type="Pfam" id="PF08281"/>
    </source>
</evidence>
<dbReference type="PANTHER" id="PTHR30173">
    <property type="entry name" value="SIGMA 19 FACTOR"/>
    <property type="match status" value="1"/>
</dbReference>
<organism evidence="4 5">
    <name type="scientific">Paenibacillus vulneris</name>
    <dbReference type="NCBI Taxonomy" id="1133364"/>
    <lineage>
        <taxon>Bacteria</taxon>
        <taxon>Bacillati</taxon>
        <taxon>Bacillota</taxon>
        <taxon>Bacilli</taxon>
        <taxon>Bacillales</taxon>
        <taxon>Paenibacillaceae</taxon>
        <taxon>Paenibacillus</taxon>
    </lineage>
</organism>
<dbReference type="Gene3D" id="3.10.450.50">
    <property type="match status" value="1"/>
</dbReference>
<gene>
    <name evidence="4" type="ORF">ACFQ4B_34070</name>
</gene>
<proteinExistence type="predicted"/>
<dbReference type="InterPro" id="IPR052704">
    <property type="entry name" value="ECF_Sigma-70_Domain"/>
</dbReference>
<keyword evidence="5" id="KW-1185">Reference proteome</keyword>
<dbReference type="InterPro" id="IPR014303">
    <property type="entry name" value="RNA_pol_sigma-70_ECF"/>
</dbReference>
<evidence type="ECO:0000256" key="1">
    <source>
        <dbReference type="ARBA" id="ARBA00011344"/>
    </source>
</evidence>
<dbReference type="Proteomes" id="UP001597180">
    <property type="component" value="Unassembled WGS sequence"/>
</dbReference>
<reference evidence="5" key="1">
    <citation type="journal article" date="2019" name="Int. J. Syst. Evol. Microbiol.">
        <title>The Global Catalogue of Microorganisms (GCM) 10K type strain sequencing project: providing services to taxonomists for standard genome sequencing and annotation.</title>
        <authorList>
            <consortium name="The Broad Institute Genomics Platform"/>
            <consortium name="The Broad Institute Genome Sequencing Center for Infectious Disease"/>
            <person name="Wu L."/>
            <person name="Ma J."/>
        </authorList>
    </citation>
    <scope>NUCLEOTIDE SEQUENCE [LARGE SCALE GENOMIC DNA]</scope>
    <source>
        <strain evidence="5">CCUG 53270</strain>
    </source>
</reference>
<dbReference type="InterPro" id="IPR032710">
    <property type="entry name" value="NTF2-like_dom_sf"/>
</dbReference>
<dbReference type="RefSeq" id="WP_079910312.1">
    <property type="nucleotide sequence ID" value="NZ_BAABJG010000044.1"/>
</dbReference>
<dbReference type="InterPro" id="IPR036388">
    <property type="entry name" value="WH-like_DNA-bd_sf"/>
</dbReference>
<dbReference type="NCBIfam" id="TIGR02957">
    <property type="entry name" value="SigX4"/>
    <property type="match status" value="1"/>
</dbReference>
<protein>
    <submittedName>
        <fullName evidence="4">RNA polymerase sigma-70 factor</fullName>
    </submittedName>
</protein>
<dbReference type="Gene3D" id="1.10.1740.10">
    <property type="match status" value="1"/>
</dbReference>
<dbReference type="SUPFAM" id="SSF88946">
    <property type="entry name" value="Sigma2 domain of RNA polymerase sigma factors"/>
    <property type="match status" value="1"/>
</dbReference>
<dbReference type="InterPro" id="IPR014284">
    <property type="entry name" value="RNA_pol_sigma-70_dom"/>
</dbReference>
<comment type="caution">
    <text evidence="4">The sequence shown here is derived from an EMBL/GenBank/DDBJ whole genome shotgun (WGS) entry which is preliminary data.</text>
</comment>
<comment type="subunit">
    <text evidence="1">Interacts transiently with the RNA polymerase catalytic core formed by RpoA, RpoB, RpoC and RpoZ (2 alpha, 1 beta, 1 beta' and 1 omega subunit) to form the RNA polymerase holoenzyme that can initiate transcription.</text>
</comment>
<accession>A0ABW3UWM6</accession>
<dbReference type="InterPro" id="IPR007627">
    <property type="entry name" value="RNA_pol_sigma70_r2"/>
</dbReference>
<dbReference type="PANTHER" id="PTHR30173:SF36">
    <property type="entry name" value="ECF RNA POLYMERASE SIGMA FACTOR SIGJ"/>
    <property type="match status" value="1"/>
</dbReference>
<dbReference type="InterPro" id="IPR013325">
    <property type="entry name" value="RNA_pol_sigma_r2"/>
</dbReference>